<dbReference type="OrthoDB" id="9806149at2"/>
<keyword evidence="7" id="KW-0029">Amino-acid transport</keyword>
<keyword evidence="4" id="KW-0997">Cell inner membrane</keyword>
<evidence type="ECO:0000256" key="5">
    <source>
        <dbReference type="ARBA" id="ARBA00022741"/>
    </source>
</evidence>
<dbReference type="InterPro" id="IPR017871">
    <property type="entry name" value="ABC_transporter-like_CS"/>
</dbReference>
<evidence type="ECO:0000256" key="2">
    <source>
        <dbReference type="ARBA" id="ARBA00022448"/>
    </source>
</evidence>
<keyword evidence="3" id="KW-1003">Cell membrane</keyword>
<dbReference type="PROSITE" id="PS00211">
    <property type="entry name" value="ABC_TRANSPORTER_1"/>
    <property type="match status" value="1"/>
</dbReference>
<evidence type="ECO:0000259" key="8">
    <source>
        <dbReference type="PROSITE" id="PS50893"/>
    </source>
</evidence>
<dbReference type="Proteomes" id="UP000406256">
    <property type="component" value="Unassembled WGS sequence"/>
</dbReference>
<protein>
    <submittedName>
        <fullName evidence="9">Leucine/isoleucine/valine transporter ATP-binding subunit</fullName>
    </submittedName>
</protein>
<comment type="similarity">
    <text evidence="1">Belongs to the ABC transporter superfamily.</text>
</comment>
<keyword evidence="10" id="KW-1185">Reference proteome</keyword>
<evidence type="ECO:0000256" key="1">
    <source>
        <dbReference type="ARBA" id="ARBA00005417"/>
    </source>
</evidence>
<keyword evidence="2" id="KW-0813">Transport</keyword>
<dbReference type="PANTHER" id="PTHR43820">
    <property type="entry name" value="HIGH-AFFINITY BRANCHED-CHAIN AMINO ACID TRANSPORT ATP-BINDING PROTEIN LIVF"/>
    <property type="match status" value="1"/>
</dbReference>
<dbReference type="SUPFAM" id="SSF52540">
    <property type="entry name" value="P-loop containing nucleoside triphosphate hydrolases"/>
    <property type="match status" value="1"/>
</dbReference>
<gene>
    <name evidence="9" type="primary">livF_4</name>
    <name evidence="9" type="ORF">PAN31108_03630</name>
</gene>
<dbReference type="PANTHER" id="PTHR43820:SF4">
    <property type="entry name" value="HIGH-AFFINITY BRANCHED-CHAIN AMINO ACID TRANSPORT ATP-BINDING PROTEIN LIVF"/>
    <property type="match status" value="1"/>
</dbReference>
<evidence type="ECO:0000313" key="9">
    <source>
        <dbReference type="EMBL" id="VVE31010.1"/>
    </source>
</evidence>
<accession>A0A5E4X415</accession>
<dbReference type="SMART" id="SM00382">
    <property type="entry name" value="AAA"/>
    <property type="match status" value="1"/>
</dbReference>
<name>A0A5E4X415_9BURK</name>
<sequence length="253" mass="27228">MLTIDSLVCGYGAASVVHGLSMEVKAGETVALIGANGAGKTSTIQCIAGHLDVRAGSIRLDGKDISTMPPRHRVLEGIALSPEGRRLFSDMTVRENLIVGGYSRPRSHCSRNLERVLDLFPRLGERLTSITRTLSGGEQQMVSIGRALMAEPRLLLIDELSLGLTPKNVFICYEALFRLRTEGIAVVLVEQNLSNALAFSERAYVLDSGRLVWGGKSSVARDNPDLVASILGMGESSKPHDDIPSGVMHAARH</sequence>
<dbReference type="InterPro" id="IPR027417">
    <property type="entry name" value="P-loop_NTPase"/>
</dbReference>
<evidence type="ECO:0000256" key="4">
    <source>
        <dbReference type="ARBA" id="ARBA00022519"/>
    </source>
</evidence>
<evidence type="ECO:0000256" key="3">
    <source>
        <dbReference type="ARBA" id="ARBA00022475"/>
    </source>
</evidence>
<dbReference type="CDD" id="cd03224">
    <property type="entry name" value="ABC_TM1139_LivF_branched"/>
    <property type="match status" value="1"/>
</dbReference>
<dbReference type="GO" id="GO:0015807">
    <property type="term" value="P:L-amino acid transport"/>
    <property type="evidence" value="ECO:0007669"/>
    <property type="project" value="TreeGrafter"/>
</dbReference>
<dbReference type="RefSeq" id="WP_150670212.1">
    <property type="nucleotide sequence ID" value="NZ_CABPSB010000014.1"/>
</dbReference>
<keyword evidence="6 9" id="KW-0067">ATP-binding</keyword>
<dbReference type="InterPro" id="IPR052156">
    <property type="entry name" value="BCAA_Transport_ATP-bd_LivF"/>
</dbReference>
<dbReference type="InterPro" id="IPR003593">
    <property type="entry name" value="AAA+_ATPase"/>
</dbReference>
<dbReference type="GO" id="GO:0005524">
    <property type="term" value="F:ATP binding"/>
    <property type="evidence" value="ECO:0007669"/>
    <property type="project" value="UniProtKB-KW"/>
</dbReference>
<dbReference type="Gene3D" id="3.40.50.300">
    <property type="entry name" value="P-loop containing nucleotide triphosphate hydrolases"/>
    <property type="match status" value="1"/>
</dbReference>
<dbReference type="PROSITE" id="PS50893">
    <property type="entry name" value="ABC_TRANSPORTER_2"/>
    <property type="match status" value="1"/>
</dbReference>
<organism evidence="9 10">
    <name type="scientific">Pandoraea anhela</name>
    <dbReference type="NCBI Taxonomy" id="2508295"/>
    <lineage>
        <taxon>Bacteria</taxon>
        <taxon>Pseudomonadati</taxon>
        <taxon>Pseudomonadota</taxon>
        <taxon>Betaproteobacteria</taxon>
        <taxon>Burkholderiales</taxon>
        <taxon>Burkholderiaceae</taxon>
        <taxon>Pandoraea</taxon>
    </lineage>
</organism>
<proteinExistence type="inferred from homology"/>
<dbReference type="Pfam" id="PF00005">
    <property type="entry name" value="ABC_tran"/>
    <property type="match status" value="1"/>
</dbReference>
<evidence type="ECO:0000256" key="6">
    <source>
        <dbReference type="ARBA" id="ARBA00022840"/>
    </source>
</evidence>
<dbReference type="InterPro" id="IPR003439">
    <property type="entry name" value="ABC_transporter-like_ATP-bd"/>
</dbReference>
<keyword evidence="4" id="KW-0472">Membrane</keyword>
<keyword evidence="5" id="KW-0547">Nucleotide-binding</keyword>
<dbReference type="EMBL" id="CABPSB010000014">
    <property type="protein sequence ID" value="VVE31010.1"/>
    <property type="molecule type" value="Genomic_DNA"/>
</dbReference>
<evidence type="ECO:0000313" key="10">
    <source>
        <dbReference type="Proteomes" id="UP000406256"/>
    </source>
</evidence>
<evidence type="ECO:0000256" key="7">
    <source>
        <dbReference type="ARBA" id="ARBA00022970"/>
    </source>
</evidence>
<dbReference type="AlphaFoldDB" id="A0A5E4X415"/>
<feature type="domain" description="ABC transporter" evidence="8">
    <location>
        <begin position="2"/>
        <end position="233"/>
    </location>
</feature>
<reference evidence="9 10" key="1">
    <citation type="submission" date="2019-08" db="EMBL/GenBank/DDBJ databases">
        <authorList>
            <person name="Peeters C."/>
        </authorList>
    </citation>
    <scope>NUCLEOTIDE SEQUENCE [LARGE SCALE GENOMIC DNA]</scope>
    <source>
        <strain evidence="9 10">LMG 31108</strain>
    </source>
</reference>
<dbReference type="GO" id="GO:0016887">
    <property type="term" value="F:ATP hydrolysis activity"/>
    <property type="evidence" value="ECO:0007669"/>
    <property type="project" value="InterPro"/>
</dbReference>
<dbReference type="GO" id="GO:0015658">
    <property type="term" value="F:branched-chain amino acid transmembrane transporter activity"/>
    <property type="evidence" value="ECO:0007669"/>
    <property type="project" value="TreeGrafter"/>
</dbReference>